<dbReference type="Gene3D" id="3.40.630.30">
    <property type="match status" value="1"/>
</dbReference>
<dbReference type="PANTHER" id="PTHR41373">
    <property type="entry name" value="DUF2156 DOMAIN-CONTAINING PROTEIN"/>
    <property type="match status" value="1"/>
</dbReference>
<dbReference type="OrthoDB" id="130671at2157"/>
<gene>
    <name evidence="2" type="ORF">ABH15_11935</name>
</gene>
<dbReference type="PANTHER" id="PTHR41373:SF1">
    <property type="entry name" value="PHOSPHATIDYLGLYCEROL LYSYLTRANSFERASE C-TERMINAL DOMAIN-CONTAINING PROTEIN"/>
    <property type="match status" value="1"/>
</dbReference>
<sequence>MLSLDDFKPVTLDDRDTFTKQYALYPQVHSDNTFANMVCWNHYADYRYACIGDAIIISSTIDGETTFRPPIGPKNPDLLREVLELAASAGGRNPLISLDPDSTAWIQTLYPDLLLHPDRDFFDYIYRAEDLAELPGGEYLSIRRNLNKFRREFSYTTDAITPDTIDEVLEFLIEWCEWKDCDSVPILAYEKDAILYAMEHFFDLELRGTIIRVGENIGAISVVGRLNENTAVVHFEKALPDVYRGIYRAINAETAAGLVNEYLCIDRECDMGVPGLREAKMRYKPDHMVEVHYVQKDDLKASLS</sequence>
<dbReference type="PIRSF" id="PIRSF018688">
    <property type="entry name" value="UCP018688"/>
    <property type="match status" value="1"/>
</dbReference>
<comment type="caution">
    <text evidence="2">The sequence shown here is derived from an EMBL/GenBank/DDBJ whole genome shotgun (WGS) entry which is preliminary data.</text>
</comment>
<name>A0A498GXX5_9EURY</name>
<accession>A0A498GXX5</accession>
<dbReference type="InterPro" id="IPR016181">
    <property type="entry name" value="Acyl_CoA_acyltransferase"/>
</dbReference>
<feature type="domain" description="Phosphatidylglycerol lysyltransferase C-terminal" evidence="1">
    <location>
        <begin position="23"/>
        <end position="290"/>
    </location>
</feature>
<evidence type="ECO:0000313" key="3">
    <source>
        <dbReference type="Proteomes" id="UP000290932"/>
    </source>
</evidence>
<dbReference type="EMBL" id="LHQS01000003">
    <property type="protein sequence ID" value="RXE55442.1"/>
    <property type="molecule type" value="Genomic_DNA"/>
</dbReference>
<keyword evidence="3" id="KW-1185">Reference proteome</keyword>
<protein>
    <recommendedName>
        <fullName evidence="1">Phosphatidylglycerol lysyltransferase C-terminal domain-containing protein</fullName>
    </recommendedName>
</protein>
<organism evidence="2 3">
    <name type="scientific">Methanoculleus taiwanensis</name>
    <dbReference type="NCBI Taxonomy" id="1550565"/>
    <lineage>
        <taxon>Archaea</taxon>
        <taxon>Methanobacteriati</taxon>
        <taxon>Methanobacteriota</taxon>
        <taxon>Stenosarchaea group</taxon>
        <taxon>Methanomicrobia</taxon>
        <taxon>Methanomicrobiales</taxon>
        <taxon>Methanomicrobiaceae</taxon>
        <taxon>Methanoculleus</taxon>
    </lineage>
</organism>
<reference evidence="2 3" key="1">
    <citation type="journal article" date="2015" name="Int. J. Syst. Evol. Microbiol.">
        <title>Methanoculleus taiwanensis sp. nov., a methanogen isolated from deep marine sediment at the deformation front area near Taiwan.</title>
        <authorList>
            <person name="Weng C.Y."/>
            <person name="Chen S.C."/>
            <person name="Lai M.C."/>
            <person name="Wu S.Y."/>
            <person name="Lin S."/>
            <person name="Yang T.F."/>
            <person name="Chen P.C."/>
        </authorList>
    </citation>
    <scope>NUCLEOTIDE SEQUENCE [LARGE SCALE GENOMIC DNA]</scope>
    <source>
        <strain evidence="2 3">CYW4</strain>
    </source>
</reference>
<dbReference type="AlphaFoldDB" id="A0A498GXX5"/>
<dbReference type="RefSeq" id="WP_128694626.1">
    <property type="nucleotide sequence ID" value="NZ_LHQS01000003.1"/>
</dbReference>
<dbReference type="InterPro" id="IPR016732">
    <property type="entry name" value="UCP018688"/>
</dbReference>
<dbReference type="Proteomes" id="UP000290932">
    <property type="component" value="Unassembled WGS sequence"/>
</dbReference>
<dbReference type="Pfam" id="PF09924">
    <property type="entry name" value="LPG_synthase_C"/>
    <property type="match status" value="1"/>
</dbReference>
<evidence type="ECO:0000313" key="2">
    <source>
        <dbReference type="EMBL" id="RXE55442.1"/>
    </source>
</evidence>
<proteinExistence type="predicted"/>
<evidence type="ECO:0000259" key="1">
    <source>
        <dbReference type="Pfam" id="PF09924"/>
    </source>
</evidence>
<dbReference type="InterPro" id="IPR024320">
    <property type="entry name" value="LPG_synthase_C"/>
</dbReference>
<dbReference type="SUPFAM" id="SSF55729">
    <property type="entry name" value="Acyl-CoA N-acyltransferases (Nat)"/>
    <property type="match status" value="2"/>
</dbReference>